<dbReference type="EMBL" id="JAHFZB010000017">
    <property type="protein sequence ID" value="KAK6479859.1"/>
    <property type="molecule type" value="Genomic_DNA"/>
</dbReference>
<dbReference type="PANTHER" id="PTHR46579">
    <property type="entry name" value="F5/8 TYPE C DOMAIN-CONTAINING PROTEIN-RELATED"/>
    <property type="match status" value="1"/>
</dbReference>
<gene>
    <name evidence="2" type="ORF">HHUSO_G18994</name>
</gene>
<dbReference type="Proteomes" id="UP001369086">
    <property type="component" value="Unassembled WGS sequence"/>
</dbReference>
<keyword evidence="3" id="KW-1185">Reference proteome</keyword>
<comment type="caution">
    <text evidence="2">The sequence shown here is derived from an EMBL/GenBank/DDBJ whole genome shotgun (WGS) entry which is preliminary data.</text>
</comment>
<sequence>MDVPGRTLRRWKRIRNKEQSSQAETTGSLTHDEIRTVSNIEDDDSLETDEDVDVPESSNLSEEREPEITPSEQENADLESITTEQDIENPGSEPFHSLDESTQEKYLQEDDKVYSSQQQNGLLLMALKMKHKLTKEAVSDMLDIINLLAGKDTVPQSWYHLEKQFEGLKDFVEIHHVCNFCESYLGKETSEKCTYCEKEWIEQRSLKEGNFFFHLPLHAQIKAFLEDPELSQKVVRNRHGFQSQTFCDITSGKKYQDLSSQSTEETLTVMFSCDGLPVFKSSSFCVWPILCVINELPATERFNHIFLASLWFGCKKPDMSVYLQPFVFECRDLATEGLLWVNPTTGENTITKVITTVAVCDTVARPMLQNMTQFNGKHGCGFCLDSGDVVPKNRGTVRAYPYKTNSILRNAQATLLNAEGAVQSGKSVNGVKGPSLLGLIPHFDIISNFVPDYMHCILLGVCRQMATLWFDSQYHQYQFYIGLQINKIDSRLLDIKPPSTISRVPRSVTLRKYWKAHEWYAWLMFYSIPVLKGILQGRFFYHWCQLAEGVATLHVRR</sequence>
<evidence type="ECO:0000256" key="1">
    <source>
        <dbReference type="SAM" id="MobiDB-lite"/>
    </source>
</evidence>
<reference evidence="2 3" key="1">
    <citation type="submission" date="2021-05" db="EMBL/GenBank/DDBJ databases">
        <authorList>
            <person name="Zahm M."/>
            <person name="Klopp C."/>
            <person name="Cabau C."/>
            <person name="Kuhl H."/>
            <person name="Suciu R."/>
            <person name="Ciorpac M."/>
            <person name="Holostenco D."/>
            <person name="Gessner J."/>
            <person name="Wuertz S."/>
            <person name="Hohne C."/>
            <person name="Stock M."/>
            <person name="Gislard M."/>
            <person name="Lluch J."/>
            <person name="Milhes M."/>
            <person name="Lampietro C."/>
            <person name="Lopez Roques C."/>
            <person name="Donnadieu C."/>
            <person name="Du K."/>
            <person name="Schartl M."/>
            <person name="Guiguen Y."/>
        </authorList>
    </citation>
    <scope>NUCLEOTIDE SEQUENCE [LARGE SCALE GENOMIC DNA]</scope>
    <source>
        <strain evidence="2">Hh-F2</strain>
        <tissue evidence="2">Blood</tissue>
    </source>
</reference>
<name>A0ABR0Z4U6_HUSHU</name>
<dbReference type="PANTHER" id="PTHR46579:SF1">
    <property type="entry name" value="F5_8 TYPE C DOMAIN-CONTAINING PROTEIN"/>
    <property type="match status" value="1"/>
</dbReference>
<organism evidence="2 3">
    <name type="scientific">Huso huso</name>
    <name type="common">Beluga</name>
    <name type="synonym">Acipenser huso</name>
    <dbReference type="NCBI Taxonomy" id="61971"/>
    <lineage>
        <taxon>Eukaryota</taxon>
        <taxon>Metazoa</taxon>
        <taxon>Chordata</taxon>
        <taxon>Craniata</taxon>
        <taxon>Vertebrata</taxon>
        <taxon>Euteleostomi</taxon>
        <taxon>Actinopterygii</taxon>
        <taxon>Chondrostei</taxon>
        <taxon>Acipenseriformes</taxon>
        <taxon>Acipenseridae</taxon>
        <taxon>Huso</taxon>
    </lineage>
</organism>
<proteinExistence type="predicted"/>
<evidence type="ECO:0000313" key="3">
    <source>
        <dbReference type="Proteomes" id="UP001369086"/>
    </source>
</evidence>
<evidence type="ECO:0000313" key="2">
    <source>
        <dbReference type="EMBL" id="KAK6479859.1"/>
    </source>
</evidence>
<feature type="compositionally biased region" description="Acidic residues" evidence="1">
    <location>
        <begin position="40"/>
        <end position="54"/>
    </location>
</feature>
<protein>
    <submittedName>
        <fullName evidence="2">Uncharacterized protein</fullName>
    </submittedName>
</protein>
<accession>A0ABR0Z4U6</accession>
<feature type="region of interest" description="Disordered" evidence="1">
    <location>
        <begin position="1"/>
        <end position="104"/>
    </location>
</feature>
<feature type="compositionally biased region" description="Polar residues" evidence="1">
    <location>
        <begin position="19"/>
        <end position="29"/>
    </location>
</feature>